<dbReference type="SUPFAM" id="SSF52402">
    <property type="entry name" value="Adenine nucleotide alpha hydrolases-like"/>
    <property type="match status" value="1"/>
</dbReference>
<dbReference type="InterPro" id="IPR014729">
    <property type="entry name" value="Rossmann-like_a/b/a_fold"/>
</dbReference>
<proteinExistence type="predicted"/>
<dbReference type="GO" id="GO:0005739">
    <property type="term" value="C:mitochondrion"/>
    <property type="evidence" value="ECO:0007669"/>
    <property type="project" value="TreeGrafter"/>
</dbReference>
<organism evidence="1 2">
    <name type="scientific">Ignelater luminosus</name>
    <name type="common">Cucubano</name>
    <name type="synonym">Pyrophorus luminosus</name>
    <dbReference type="NCBI Taxonomy" id="2038154"/>
    <lineage>
        <taxon>Eukaryota</taxon>
        <taxon>Metazoa</taxon>
        <taxon>Ecdysozoa</taxon>
        <taxon>Arthropoda</taxon>
        <taxon>Hexapoda</taxon>
        <taxon>Insecta</taxon>
        <taxon>Pterygota</taxon>
        <taxon>Neoptera</taxon>
        <taxon>Endopterygota</taxon>
        <taxon>Coleoptera</taxon>
        <taxon>Polyphaga</taxon>
        <taxon>Elateriformia</taxon>
        <taxon>Elateroidea</taxon>
        <taxon>Elateridae</taxon>
        <taxon>Agrypninae</taxon>
        <taxon>Pyrophorini</taxon>
        <taxon>Ignelater</taxon>
    </lineage>
</organism>
<dbReference type="PANTHER" id="PTHR11933">
    <property type="entry name" value="TRNA 5-METHYLAMINOMETHYL-2-THIOURIDYLATE -METHYLTRANSFERASE"/>
    <property type="match status" value="1"/>
</dbReference>
<sequence>MLKIQKVVVGLSGGVDSAVATLLLKNKGYDVQAVFMQNWDIADETGVCKANEEYKDAVQVCDKLNVPLHHVNFVKQYWNDVF</sequence>
<dbReference type="OrthoDB" id="3685at2759"/>
<feature type="non-terminal residue" evidence="1">
    <location>
        <position position="82"/>
    </location>
</feature>
<dbReference type="PANTHER" id="PTHR11933:SF5">
    <property type="entry name" value="MITOCHONDRIAL TRNA-SPECIFIC 2-THIOURIDYLASE 1"/>
    <property type="match status" value="1"/>
</dbReference>
<reference evidence="1" key="1">
    <citation type="submission" date="2019-08" db="EMBL/GenBank/DDBJ databases">
        <title>The genome of the North American firefly Photinus pyralis.</title>
        <authorList>
            <consortium name="Photinus pyralis genome working group"/>
            <person name="Fallon T.R."/>
            <person name="Sander Lower S.E."/>
            <person name="Weng J.-K."/>
        </authorList>
    </citation>
    <scope>NUCLEOTIDE SEQUENCE</scope>
    <source>
        <strain evidence="1">TRF0915ILg1</strain>
        <tissue evidence="1">Whole body</tissue>
    </source>
</reference>
<dbReference type="AlphaFoldDB" id="A0A8K0CKK6"/>
<name>A0A8K0CKK6_IGNLU</name>
<keyword evidence="2" id="KW-1185">Reference proteome</keyword>
<comment type="caution">
    <text evidence="1">The sequence shown here is derived from an EMBL/GenBank/DDBJ whole genome shotgun (WGS) entry which is preliminary data.</text>
</comment>
<dbReference type="Proteomes" id="UP000801492">
    <property type="component" value="Unassembled WGS sequence"/>
</dbReference>
<evidence type="ECO:0000313" key="1">
    <source>
        <dbReference type="EMBL" id="KAF2889119.1"/>
    </source>
</evidence>
<dbReference type="GO" id="GO:0002143">
    <property type="term" value="P:tRNA wobble position uridine thiolation"/>
    <property type="evidence" value="ECO:0007669"/>
    <property type="project" value="TreeGrafter"/>
</dbReference>
<protein>
    <recommendedName>
        <fullName evidence="3">tRNA 2-thiouridine(34) synthase MnmA</fullName>
    </recommendedName>
</protein>
<dbReference type="EMBL" id="VTPC01070597">
    <property type="protein sequence ID" value="KAF2889119.1"/>
    <property type="molecule type" value="Genomic_DNA"/>
</dbReference>
<evidence type="ECO:0000313" key="2">
    <source>
        <dbReference type="Proteomes" id="UP000801492"/>
    </source>
</evidence>
<dbReference type="Pfam" id="PF03054">
    <property type="entry name" value="tRNA_Me_trans"/>
    <property type="match status" value="1"/>
</dbReference>
<evidence type="ECO:0008006" key="3">
    <source>
        <dbReference type="Google" id="ProtNLM"/>
    </source>
</evidence>
<accession>A0A8K0CKK6</accession>
<dbReference type="Gene3D" id="3.40.50.620">
    <property type="entry name" value="HUPs"/>
    <property type="match status" value="1"/>
</dbReference>
<gene>
    <name evidence="1" type="ORF">ILUMI_17054</name>
</gene>